<sequence>MRGPKQSTNSALPRSSPSVLNRAGRGASGASEKKLVASGYDANAASSRESDAVQRSEPDSRAGSSHRVPSRTRPSALGMAYARGAQRMRAKQAQGALQSDHEKPLFVLELVVRIACAAFQNAWREVCAVRACSLQLRDICSEDHIWEQLFKLRWPQQTIAPTQQHYSGWRKAFLTRLRRVQASFLARNMPTLVQKNRRRDGFPDLRKVYEALRMSFSLSISQGSKSQQFFFKADTSIQLFESALCLRCTFSSQLRHPLHFHLRGRSSAVGKEELILTSSLQKPQDWQEASSEGDCKFLRSPCGRLFLAFWSDNTLAGMYVTLHYAQILCPVLGESEAWALLAARPQPDDLDSCLGLHDYTVALSLRSAKLECFSNTFYKVHLFGLGSSTNKSGFGGVVVDSRSCVEQRHAPSAASARPVSRHQRSDKAYHEEVCHFEVLAPHDSGVQPPFPCTRPPQITFQTAAFKSILQNHTFMDVTVFDEHGHIFWAASAVCQATEVCPHESSMERYVQVDFDRSTSAGSRPVQWLCLADRGAAQVLVQLEYDCSTSTIGDSGKRQPVPRVNAVTLHPEVGFLDEWWGSRHWPKHAKHKIDHGPERSDP</sequence>
<proteinExistence type="predicted"/>
<feature type="compositionally biased region" description="Basic and acidic residues" evidence="1">
    <location>
        <begin position="48"/>
        <end position="60"/>
    </location>
</feature>
<dbReference type="GO" id="GO:0019005">
    <property type="term" value="C:SCF ubiquitin ligase complex"/>
    <property type="evidence" value="ECO:0007669"/>
    <property type="project" value="TreeGrafter"/>
</dbReference>
<dbReference type="EMBL" id="CAMXCT030000985">
    <property type="protein sequence ID" value="CAL4772691.1"/>
    <property type="molecule type" value="Genomic_DNA"/>
</dbReference>
<comment type="caution">
    <text evidence="2">The sequence shown here is derived from an EMBL/GenBank/DDBJ whole genome shotgun (WGS) entry which is preliminary data.</text>
</comment>
<protein>
    <recommendedName>
        <fullName evidence="5">F-box protein</fullName>
    </recommendedName>
</protein>
<dbReference type="OrthoDB" id="411667at2759"/>
<dbReference type="EMBL" id="CAMXCT010000985">
    <property type="protein sequence ID" value="CAI3985379.1"/>
    <property type="molecule type" value="Genomic_DNA"/>
</dbReference>
<name>A0A9P1C5D6_9DINO</name>
<evidence type="ECO:0000313" key="2">
    <source>
        <dbReference type="EMBL" id="CAI3985379.1"/>
    </source>
</evidence>
<dbReference type="PANTHER" id="PTHR46731">
    <property type="entry name" value="F-BOX ONLY PROTEIN 15"/>
    <property type="match status" value="1"/>
</dbReference>
<feature type="region of interest" description="Disordered" evidence="1">
    <location>
        <begin position="1"/>
        <end position="76"/>
    </location>
</feature>
<reference evidence="3 4" key="2">
    <citation type="submission" date="2024-05" db="EMBL/GenBank/DDBJ databases">
        <authorList>
            <person name="Chen Y."/>
            <person name="Shah S."/>
            <person name="Dougan E. K."/>
            <person name="Thang M."/>
            <person name="Chan C."/>
        </authorList>
    </citation>
    <scope>NUCLEOTIDE SEQUENCE [LARGE SCALE GENOMIC DNA]</scope>
</reference>
<dbReference type="AlphaFoldDB" id="A0A9P1C5D6"/>
<keyword evidence="4" id="KW-1185">Reference proteome</keyword>
<accession>A0A9P1C5D6</accession>
<gene>
    <name evidence="2" type="ORF">C1SCF055_LOCUS12832</name>
</gene>
<evidence type="ECO:0000256" key="1">
    <source>
        <dbReference type="SAM" id="MobiDB-lite"/>
    </source>
</evidence>
<reference evidence="2" key="1">
    <citation type="submission" date="2022-10" db="EMBL/GenBank/DDBJ databases">
        <authorList>
            <person name="Chen Y."/>
            <person name="Dougan E. K."/>
            <person name="Chan C."/>
            <person name="Rhodes N."/>
            <person name="Thang M."/>
        </authorList>
    </citation>
    <scope>NUCLEOTIDE SEQUENCE</scope>
</reference>
<evidence type="ECO:0008006" key="5">
    <source>
        <dbReference type="Google" id="ProtNLM"/>
    </source>
</evidence>
<feature type="compositionally biased region" description="Polar residues" evidence="1">
    <location>
        <begin position="1"/>
        <end position="19"/>
    </location>
</feature>
<evidence type="ECO:0000313" key="4">
    <source>
        <dbReference type="Proteomes" id="UP001152797"/>
    </source>
</evidence>
<dbReference type="EMBL" id="CAMXCT020000985">
    <property type="protein sequence ID" value="CAL1138754.1"/>
    <property type="molecule type" value="Genomic_DNA"/>
</dbReference>
<evidence type="ECO:0000313" key="3">
    <source>
        <dbReference type="EMBL" id="CAL4772691.1"/>
    </source>
</evidence>
<dbReference type="PANTHER" id="PTHR46731:SF1">
    <property type="entry name" value="F-BOX ONLY PROTEIN 15"/>
    <property type="match status" value="1"/>
</dbReference>
<dbReference type="Proteomes" id="UP001152797">
    <property type="component" value="Unassembled WGS sequence"/>
</dbReference>
<organism evidence="2">
    <name type="scientific">Cladocopium goreaui</name>
    <dbReference type="NCBI Taxonomy" id="2562237"/>
    <lineage>
        <taxon>Eukaryota</taxon>
        <taxon>Sar</taxon>
        <taxon>Alveolata</taxon>
        <taxon>Dinophyceae</taxon>
        <taxon>Suessiales</taxon>
        <taxon>Symbiodiniaceae</taxon>
        <taxon>Cladocopium</taxon>
    </lineage>
</organism>